<feature type="coiled-coil region" evidence="6">
    <location>
        <begin position="121"/>
        <end position="159"/>
    </location>
</feature>
<evidence type="ECO:0000256" key="1">
    <source>
        <dbReference type="ARBA" id="ARBA00022630"/>
    </source>
</evidence>
<dbReference type="PANTHER" id="PTHR47429">
    <property type="entry name" value="PROTEIN TWIN LOV 1"/>
    <property type="match status" value="1"/>
</dbReference>
<evidence type="ECO:0000259" key="8">
    <source>
        <dbReference type="PROSITE" id="PS50113"/>
    </source>
</evidence>
<dbReference type="InterPro" id="IPR000700">
    <property type="entry name" value="PAS-assoc_C"/>
</dbReference>
<dbReference type="InterPro" id="IPR007050">
    <property type="entry name" value="HTH_bacterioopsin"/>
</dbReference>
<keyword evidence="5" id="KW-0804">Transcription</keyword>
<dbReference type="PANTHER" id="PTHR47429:SF2">
    <property type="entry name" value="PROTEIN TWIN LOV 1"/>
    <property type="match status" value="1"/>
</dbReference>
<evidence type="ECO:0000256" key="6">
    <source>
        <dbReference type="SAM" id="Coils"/>
    </source>
</evidence>
<dbReference type="Proteomes" id="UP000011645">
    <property type="component" value="Unassembled WGS sequence"/>
</dbReference>
<protein>
    <submittedName>
        <fullName evidence="9">Bacterio-opsin activator</fullName>
    </submittedName>
</protein>
<dbReference type="CDD" id="cd00130">
    <property type="entry name" value="PAS"/>
    <property type="match status" value="1"/>
</dbReference>
<evidence type="ECO:0000256" key="2">
    <source>
        <dbReference type="ARBA" id="ARBA00022643"/>
    </source>
</evidence>
<reference evidence="9 11" key="1">
    <citation type="journal article" date="2010" name="J. Bacteriol.">
        <title>Complete genome sequence of Halalkalicoccus jeotgali B3(T), an extremely halophilic archaeon.</title>
        <authorList>
            <person name="Roh S.W."/>
            <person name="Nam Y.D."/>
            <person name="Nam S.H."/>
            <person name="Choi S.H."/>
            <person name="Park H.S."/>
            <person name="Bae J.W."/>
        </authorList>
    </citation>
    <scope>NUCLEOTIDE SEQUENCE [LARGE SCALE GENOMIC DNA]</scope>
    <source>
        <strain evidence="9">B3</strain>
        <strain evidence="11">DSM 18796 / CECT 7217 / JCM 14584 / KCTC 4019 / B3</strain>
    </source>
</reference>
<keyword evidence="12" id="KW-1185">Reference proteome</keyword>
<dbReference type="EMBL" id="CP002062">
    <property type="protein sequence ID" value="ADJ15270.1"/>
    <property type="molecule type" value="Genomic_DNA"/>
</dbReference>
<dbReference type="Gene3D" id="3.30.450.40">
    <property type="match status" value="1"/>
</dbReference>
<dbReference type="GeneID" id="9419696"/>
<dbReference type="SUPFAM" id="SSF55785">
    <property type="entry name" value="PYP-like sensor domain (PAS domain)"/>
    <property type="match status" value="1"/>
</dbReference>
<dbReference type="Pfam" id="PF04967">
    <property type="entry name" value="HTH_10"/>
    <property type="match status" value="1"/>
</dbReference>
<evidence type="ECO:0000259" key="7">
    <source>
        <dbReference type="PROSITE" id="PS50112"/>
    </source>
</evidence>
<dbReference type="NCBIfam" id="TIGR00229">
    <property type="entry name" value="sensory_box"/>
    <property type="match status" value="1"/>
</dbReference>
<evidence type="ECO:0000256" key="5">
    <source>
        <dbReference type="ARBA" id="ARBA00023163"/>
    </source>
</evidence>
<name>D8J3G3_HALJB</name>
<dbReference type="Pfam" id="PF13426">
    <property type="entry name" value="PAS_9"/>
    <property type="match status" value="1"/>
</dbReference>
<dbReference type="eggNOG" id="arCOG02367">
    <property type="taxonomic scope" value="Archaea"/>
</dbReference>
<dbReference type="SMART" id="SM00091">
    <property type="entry name" value="PAS"/>
    <property type="match status" value="1"/>
</dbReference>
<dbReference type="InterPro" id="IPR036388">
    <property type="entry name" value="WH-like_DNA-bd_sf"/>
</dbReference>
<reference evidence="10 12" key="2">
    <citation type="journal article" date="2014" name="PLoS Genet.">
        <title>Phylogenetically driven sequencing of extremely halophilic archaea reveals strategies for static and dynamic osmo-response.</title>
        <authorList>
            <person name="Becker E.A."/>
            <person name="Seitzer P.M."/>
            <person name="Tritt A."/>
            <person name="Larsen D."/>
            <person name="Krusor M."/>
            <person name="Yao A.I."/>
            <person name="Wu D."/>
            <person name="Madern D."/>
            <person name="Eisen J.A."/>
            <person name="Darling A.E."/>
            <person name="Facciotti M.T."/>
        </authorList>
    </citation>
    <scope>NUCLEOTIDE SEQUENCE [LARGE SCALE GENOMIC DNA]</scope>
    <source>
        <strain evidence="10">B3</strain>
        <strain evidence="12">DSM 18796 / CECT 7217 / JCM 14584 / KCTC 4019 / B3</strain>
    </source>
</reference>
<dbReference type="InterPro" id="IPR031803">
    <property type="entry name" value="BAT_GAF/HTH-assoc"/>
</dbReference>
<evidence type="ECO:0000313" key="10">
    <source>
        <dbReference type="EMBL" id="ELY35309.1"/>
    </source>
</evidence>
<evidence type="ECO:0000313" key="11">
    <source>
        <dbReference type="Proteomes" id="UP000000390"/>
    </source>
</evidence>
<dbReference type="Gene3D" id="1.10.10.10">
    <property type="entry name" value="Winged helix-like DNA-binding domain superfamily/Winged helix DNA-binding domain"/>
    <property type="match status" value="1"/>
</dbReference>
<keyword evidence="2" id="KW-0288">FMN</keyword>
<evidence type="ECO:0000256" key="4">
    <source>
        <dbReference type="ARBA" id="ARBA00023015"/>
    </source>
</evidence>
<dbReference type="InterPro" id="IPR029016">
    <property type="entry name" value="GAF-like_dom_sf"/>
</dbReference>
<keyword evidence="4" id="KW-0805">Transcription regulation</keyword>
<dbReference type="SMART" id="SM00086">
    <property type="entry name" value="PAC"/>
    <property type="match status" value="1"/>
</dbReference>
<dbReference type="STRING" id="795797.HacjB3_09435"/>
<dbReference type="PROSITE" id="PS50113">
    <property type="entry name" value="PAC"/>
    <property type="match status" value="1"/>
</dbReference>
<feature type="domain" description="PAC" evidence="8">
    <location>
        <begin position="79"/>
        <end position="130"/>
    </location>
</feature>
<dbReference type="PROSITE" id="PS50112">
    <property type="entry name" value="PAS"/>
    <property type="match status" value="1"/>
</dbReference>
<dbReference type="InterPro" id="IPR003018">
    <property type="entry name" value="GAF"/>
</dbReference>
<dbReference type="Pfam" id="PF13185">
    <property type="entry name" value="GAF_2"/>
    <property type="match status" value="1"/>
</dbReference>
<dbReference type="Proteomes" id="UP000000390">
    <property type="component" value="Chromosome"/>
</dbReference>
<dbReference type="Pfam" id="PF15915">
    <property type="entry name" value="BAT"/>
    <property type="match status" value="1"/>
</dbReference>
<keyword evidence="6" id="KW-0175">Coiled coil</keyword>
<dbReference type="RefSeq" id="WP_008417259.1">
    <property type="nucleotide sequence ID" value="NC_014297.1"/>
</dbReference>
<dbReference type="InterPro" id="IPR001610">
    <property type="entry name" value="PAC"/>
</dbReference>
<gene>
    <name evidence="9" type="ordered locus">HacjB3_09435</name>
    <name evidence="10" type="ORF">C497_13241</name>
</gene>
<keyword evidence="1" id="KW-0285">Flavoprotein</keyword>
<dbReference type="InterPro" id="IPR035965">
    <property type="entry name" value="PAS-like_dom_sf"/>
</dbReference>
<evidence type="ECO:0000313" key="9">
    <source>
        <dbReference type="EMBL" id="ADJ15270.1"/>
    </source>
</evidence>
<keyword evidence="3" id="KW-0157">Chromophore</keyword>
<dbReference type="EMBL" id="AOHV01000034">
    <property type="protein sequence ID" value="ELY35309.1"/>
    <property type="molecule type" value="Genomic_DNA"/>
</dbReference>
<dbReference type="PATRIC" id="fig|795797.18.peg.1882"/>
<dbReference type="InterPro" id="IPR000014">
    <property type="entry name" value="PAS"/>
</dbReference>
<dbReference type="SUPFAM" id="SSF55781">
    <property type="entry name" value="GAF domain-like"/>
    <property type="match status" value="1"/>
</dbReference>
<dbReference type="SUPFAM" id="SSF88659">
    <property type="entry name" value="Sigma3 and sigma4 domains of RNA polymerase sigma factors"/>
    <property type="match status" value="1"/>
</dbReference>
<feature type="domain" description="PAS" evidence="7">
    <location>
        <begin position="3"/>
        <end position="52"/>
    </location>
</feature>
<dbReference type="HOGENOM" id="CLU_010057_3_0_2"/>
<evidence type="ECO:0000313" key="12">
    <source>
        <dbReference type="Proteomes" id="UP000011645"/>
    </source>
</evidence>
<dbReference type="OrthoDB" id="106505at2157"/>
<dbReference type="Gene3D" id="3.30.450.20">
    <property type="entry name" value="PAS domain"/>
    <property type="match status" value="1"/>
</dbReference>
<sequence length="531" mass="58781">MSDDGLIERAIDEAPIGITIADATREDDPLIYINDAFERLTGYPPEETLGTNCRFLQGERTAAEPVATMREAIEAEEPTSVELRNYRKDGTEFWNKVDIAPIHEDGDVTHFVGFQTDVTARKRAEREVKRRVREVERERRKLQDVLDRIEGLLEDITRTLVGATTREGIERAVCDRLVAEGVYDAAWIGERDPTTEEIVPETWAGALDPAASALPTDRREDPAACALVSGDARFVAGEDVPAWHETVREQETRAMAALPLISGETVYGVLVVYAARPDAFDDHERVVLESIGRAIANACNTLESRRILTADSAAQLTFDLGSEDLFFVSLSARTGCRFEYEGSATDGDSLLFFTVEGLDPTAILDLAADYESVTETTVLTANDTTGLVEFRLSGISLVTKLANRGVRIRSMHADRGSGRLGLVVPGGVNPRSVVELITESCPNATLVASREYNRPPQTDDEYRLSVEGELTDRQRLALRKTYVSGYFDPDRRISGQEIAASMGISRSTFHQHLRAAHRKLLGEFFDRELPD</sequence>
<accession>D8J3G3</accession>
<proteinExistence type="predicted"/>
<organism evidence="9 11">
    <name type="scientific">Halalkalicoccus jeotgali (strain DSM 18796 / CECT 7217 / JCM 14584 / KCTC 4019 / B3)</name>
    <dbReference type="NCBI Taxonomy" id="795797"/>
    <lineage>
        <taxon>Archaea</taxon>
        <taxon>Methanobacteriati</taxon>
        <taxon>Methanobacteriota</taxon>
        <taxon>Stenosarchaea group</taxon>
        <taxon>Halobacteria</taxon>
        <taxon>Halobacteriales</taxon>
        <taxon>Halococcaceae</taxon>
        <taxon>Halalkalicoccus</taxon>
    </lineage>
</organism>
<evidence type="ECO:0000256" key="3">
    <source>
        <dbReference type="ARBA" id="ARBA00022991"/>
    </source>
</evidence>
<dbReference type="InterPro" id="IPR013324">
    <property type="entry name" value="RNA_pol_sigma_r3/r4-like"/>
</dbReference>
<dbReference type="KEGG" id="hje:HacjB3_09435"/>
<dbReference type="eggNOG" id="arCOG02278">
    <property type="taxonomic scope" value="Archaea"/>
</dbReference>
<dbReference type="AlphaFoldDB" id="D8J3G3"/>